<organism evidence="2 3">
    <name type="scientific">Pseudomonas poae</name>
    <dbReference type="NCBI Taxonomy" id="200451"/>
    <lineage>
        <taxon>Bacteria</taxon>
        <taxon>Pseudomonadati</taxon>
        <taxon>Pseudomonadota</taxon>
        <taxon>Gammaproteobacteria</taxon>
        <taxon>Pseudomonadales</taxon>
        <taxon>Pseudomonadaceae</taxon>
        <taxon>Pseudomonas</taxon>
    </lineage>
</organism>
<evidence type="ECO:0000313" key="3">
    <source>
        <dbReference type="Proteomes" id="UP000594923"/>
    </source>
</evidence>
<protein>
    <submittedName>
        <fullName evidence="2">Uncharacterized protein</fullName>
    </submittedName>
</protein>
<accession>A0A7M1KLD4</accession>
<feature type="transmembrane region" description="Helical" evidence="1">
    <location>
        <begin position="39"/>
        <end position="60"/>
    </location>
</feature>
<sequence>MLLIYLTIVFLGVGFVANFMGAVIIYFKAGVWEFGWAGITRQFPGVFAYVIPVGVGMWVLERLKERKARKAQQDKERESRNI</sequence>
<dbReference type="EMBL" id="CP063073">
    <property type="protein sequence ID" value="QOQ77196.1"/>
    <property type="molecule type" value="Genomic_DNA"/>
</dbReference>
<gene>
    <name evidence="2" type="ORF">IMF22_09240</name>
</gene>
<evidence type="ECO:0000256" key="1">
    <source>
        <dbReference type="SAM" id="Phobius"/>
    </source>
</evidence>
<evidence type="ECO:0000313" key="2">
    <source>
        <dbReference type="EMBL" id="QOQ77196.1"/>
    </source>
</evidence>
<name>A0A7M1KLD4_9PSED</name>
<reference evidence="2 3" key="1">
    <citation type="submission" date="2020-10" db="EMBL/GenBank/DDBJ databases">
        <title>High quality whole genome sequence of Pseudomonas poae PMA22.</title>
        <authorList>
            <person name="Hernandez J.G."/>
            <person name="Rodriguez P."/>
            <person name="Cuevas C."/>
            <person name="de la Calle F."/>
            <person name="Galan B."/>
            <person name="Garcia J.L."/>
        </authorList>
    </citation>
    <scope>NUCLEOTIDE SEQUENCE [LARGE SCALE GENOMIC DNA]</scope>
    <source>
        <strain evidence="2 3">PMA22</strain>
    </source>
</reference>
<dbReference type="AlphaFoldDB" id="A0A7M1KLD4"/>
<keyword evidence="1" id="KW-0812">Transmembrane</keyword>
<dbReference type="Proteomes" id="UP000594923">
    <property type="component" value="Chromosome"/>
</dbReference>
<dbReference type="RefSeq" id="WP_197628024.1">
    <property type="nucleotide sequence ID" value="NZ_CP063073.1"/>
</dbReference>
<feature type="transmembrane region" description="Helical" evidence="1">
    <location>
        <begin position="5"/>
        <end position="27"/>
    </location>
</feature>
<keyword evidence="1" id="KW-0472">Membrane</keyword>
<keyword evidence="1" id="KW-1133">Transmembrane helix</keyword>
<proteinExistence type="predicted"/>